<dbReference type="Gene3D" id="3.30.710.10">
    <property type="entry name" value="Potassium Channel Kv1.1, Chain A"/>
    <property type="match status" value="1"/>
</dbReference>
<gene>
    <name evidence="2" type="ORF">TRFO_40353</name>
</gene>
<protein>
    <recommendedName>
        <fullName evidence="1">BTB domain-containing protein</fullName>
    </recommendedName>
</protein>
<dbReference type="Proteomes" id="UP000179807">
    <property type="component" value="Unassembled WGS sequence"/>
</dbReference>
<comment type="caution">
    <text evidence="2">The sequence shown here is derived from an EMBL/GenBank/DDBJ whole genome shotgun (WGS) entry which is preliminary data.</text>
</comment>
<dbReference type="EMBL" id="MLAK01001409">
    <property type="protein sequence ID" value="OHS93358.1"/>
    <property type="molecule type" value="Genomic_DNA"/>
</dbReference>
<dbReference type="Pfam" id="PF00651">
    <property type="entry name" value="BTB"/>
    <property type="match status" value="1"/>
</dbReference>
<dbReference type="AlphaFoldDB" id="A0A1J4J183"/>
<dbReference type="SUPFAM" id="SSF54695">
    <property type="entry name" value="POZ domain"/>
    <property type="match status" value="1"/>
</dbReference>
<dbReference type="InterPro" id="IPR011333">
    <property type="entry name" value="SKP1/BTB/POZ_sf"/>
</dbReference>
<dbReference type="VEuPathDB" id="TrichDB:TRFO_40353"/>
<dbReference type="RefSeq" id="XP_068346495.1">
    <property type="nucleotide sequence ID" value="XM_068513153.1"/>
</dbReference>
<keyword evidence="3" id="KW-1185">Reference proteome</keyword>
<evidence type="ECO:0000313" key="3">
    <source>
        <dbReference type="Proteomes" id="UP000179807"/>
    </source>
</evidence>
<dbReference type="InterPro" id="IPR000210">
    <property type="entry name" value="BTB/POZ_dom"/>
</dbReference>
<dbReference type="PROSITE" id="PS50097">
    <property type="entry name" value="BTB"/>
    <property type="match status" value="1"/>
</dbReference>
<proteinExistence type="predicted"/>
<dbReference type="CDD" id="cd18186">
    <property type="entry name" value="BTB_POZ_ZBTB_KLHL-like"/>
    <property type="match status" value="1"/>
</dbReference>
<accession>A0A1J4J183</accession>
<sequence>MSFPWASQMIEVRSRSGWSTKVYEPLIRHRWAFYARDQNQALQKLQQLPPNTIQAILEHLYANTPVARTNLPAFKACKIVDSIPFESTYHRDMTSLLEDESSSDFSLLPRDSNDRVNVHRFMLFARSGFFRQQFKANPTMFQFQDPNMSKVALQMFAGYLYTGRLEPLDAVGFVELFQAGKNYQLRDPDEIDFLAMNALSKLLSPQNAVEIKARAEQRQLQEVVNLVQEHFPC</sequence>
<dbReference type="OrthoDB" id="684045at2759"/>
<evidence type="ECO:0000313" key="2">
    <source>
        <dbReference type="EMBL" id="OHS93358.1"/>
    </source>
</evidence>
<feature type="domain" description="BTB" evidence="1">
    <location>
        <begin position="103"/>
        <end position="169"/>
    </location>
</feature>
<name>A0A1J4J183_9EUKA</name>
<reference evidence="2" key="1">
    <citation type="submission" date="2016-10" db="EMBL/GenBank/DDBJ databases">
        <authorList>
            <person name="Benchimol M."/>
            <person name="Almeida L.G."/>
            <person name="Vasconcelos A.T."/>
            <person name="Perreira-Neves A."/>
            <person name="Rosa I.A."/>
            <person name="Tasca T."/>
            <person name="Bogo M.R."/>
            <person name="de Souza W."/>
        </authorList>
    </citation>
    <scope>NUCLEOTIDE SEQUENCE [LARGE SCALE GENOMIC DNA]</scope>
    <source>
        <strain evidence="2">K</strain>
    </source>
</reference>
<evidence type="ECO:0000259" key="1">
    <source>
        <dbReference type="PROSITE" id="PS50097"/>
    </source>
</evidence>
<dbReference type="GeneID" id="94847857"/>
<organism evidence="2 3">
    <name type="scientific">Tritrichomonas foetus</name>
    <dbReference type="NCBI Taxonomy" id="1144522"/>
    <lineage>
        <taxon>Eukaryota</taxon>
        <taxon>Metamonada</taxon>
        <taxon>Parabasalia</taxon>
        <taxon>Tritrichomonadida</taxon>
        <taxon>Tritrichomonadidae</taxon>
        <taxon>Tritrichomonas</taxon>
    </lineage>
</organism>